<dbReference type="SUPFAM" id="SSF47413">
    <property type="entry name" value="lambda repressor-like DNA-binding domains"/>
    <property type="match status" value="1"/>
</dbReference>
<sequence length="97" mass="10925">MSYHLGVRRKNLIGNRIREARETAKPPLTQLDLVARLELQELRMDQSTLSKIENQQRPVTDVELIGFSRALKVSAAWLLGEDNSSKDSSTKTSKSTT</sequence>
<keyword evidence="3" id="KW-1185">Reference proteome</keyword>
<organism evidence="2 3">
    <name type="scientific">Dehalogenimonas etheniformans</name>
    <dbReference type="NCBI Taxonomy" id="1536648"/>
    <lineage>
        <taxon>Bacteria</taxon>
        <taxon>Bacillati</taxon>
        <taxon>Chloroflexota</taxon>
        <taxon>Dehalococcoidia</taxon>
        <taxon>Dehalococcoidales</taxon>
        <taxon>Dehalococcoidaceae</taxon>
        <taxon>Dehalogenimonas</taxon>
    </lineage>
</organism>
<gene>
    <name evidence="2" type="ORF">JP09_001975</name>
</gene>
<dbReference type="EMBL" id="JQAN02000006">
    <property type="protein sequence ID" value="PPD58666.1"/>
    <property type="molecule type" value="Genomic_DNA"/>
</dbReference>
<dbReference type="Proteomes" id="UP000235653">
    <property type="component" value="Unassembled WGS sequence"/>
</dbReference>
<protein>
    <submittedName>
        <fullName evidence="2">XRE family transcriptional regulator</fullName>
    </submittedName>
</protein>
<proteinExistence type="predicted"/>
<evidence type="ECO:0000313" key="2">
    <source>
        <dbReference type="EMBL" id="PPD58666.1"/>
    </source>
</evidence>
<dbReference type="InterPro" id="IPR010982">
    <property type="entry name" value="Lambda_DNA-bd_dom_sf"/>
</dbReference>
<dbReference type="CDD" id="cd00093">
    <property type="entry name" value="HTH_XRE"/>
    <property type="match status" value="1"/>
</dbReference>
<reference evidence="2 3" key="1">
    <citation type="journal article" date="2017" name="ISME J.">
        <title>Grape pomace compost harbors organohalide-respiring Dehalogenimonas species with novel reductive dehalogenase genes.</title>
        <authorList>
            <person name="Yang Y."/>
            <person name="Higgins S.A."/>
            <person name="Yan J."/>
            <person name="Simsir B."/>
            <person name="Chourey K."/>
            <person name="Iyer R."/>
            <person name="Hettich R.L."/>
            <person name="Baldwin B."/>
            <person name="Ogles D.M."/>
            <person name="Loffler F.E."/>
        </authorList>
    </citation>
    <scope>NUCLEOTIDE SEQUENCE [LARGE SCALE GENOMIC DNA]</scope>
    <source>
        <strain evidence="2 3">GP</strain>
    </source>
</reference>
<evidence type="ECO:0000313" key="3">
    <source>
        <dbReference type="Proteomes" id="UP000235653"/>
    </source>
</evidence>
<dbReference type="SMART" id="SM00530">
    <property type="entry name" value="HTH_XRE"/>
    <property type="match status" value="1"/>
</dbReference>
<comment type="caution">
    <text evidence="2">The sequence shown here is derived from an EMBL/GenBank/DDBJ whole genome shotgun (WGS) entry which is preliminary data.</text>
</comment>
<evidence type="ECO:0000259" key="1">
    <source>
        <dbReference type="PROSITE" id="PS50943"/>
    </source>
</evidence>
<name>A0A2P5P8P8_9CHLR</name>
<accession>A0A2P5P8P8</accession>
<feature type="domain" description="HTH cro/C1-type" evidence="1">
    <location>
        <begin position="44"/>
        <end position="78"/>
    </location>
</feature>
<dbReference type="GO" id="GO:0003677">
    <property type="term" value="F:DNA binding"/>
    <property type="evidence" value="ECO:0007669"/>
    <property type="project" value="InterPro"/>
</dbReference>
<dbReference type="AlphaFoldDB" id="A0A2P5P8P8"/>
<dbReference type="PROSITE" id="PS50943">
    <property type="entry name" value="HTH_CROC1"/>
    <property type="match status" value="1"/>
</dbReference>
<dbReference type="InterPro" id="IPR001387">
    <property type="entry name" value="Cro/C1-type_HTH"/>
</dbReference>
<dbReference type="OrthoDB" id="574441at2"/>
<dbReference type="Gene3D" id="1.10.260.40">
    <property type="entry name" value="lambda repressor-like DNA-binding domains"/>
    <property type="match status" value="1"/>
</dbReference>